<protein>
    <submittedName>
        <fullName evidence="2">META domain-containing protein</fullName>
    </submittedName>
</protein>
<dbReference type="Pfam" id="PF03724">
    <property type="entry name" value="META"/>
    <property type="match status" value="1"/>
</dbReference>
<reference evidence="2 3" key="1">
    <citation type="submission" date="2023-08" db="EMBL/GenBank/DDBJ databases">
        <title>Mesonia sp. MT50, isolated from deep-sea sediment of the Mariana Trench.</title>
        <authorList>
            <person name="Fu H."/>
        </authorList>
    </citation>
    <scope>NUCLEOTIDE SEQUENCE [LARGE SCALE GENOMIC DNA]</scope>
    <source>
        <strain evidence="2 3">MT50</strain>
    </source>
</reference>
<accession>A0ABU1A0A3</accession>
<evidence type="ECO:0000313" key="2">
    <source>
        <dbReference type="EMBL" id="MDQ7916329.1"/>
    </source>
</evidence>
<proteinExistence type="predicted"/>
<dbReference type="Proteomes" id="UP001230915">
    <property type="component" value="Unassembled WGS sequence"/>
</dbReference>
<evidence type="ECO:0000313" key="3">
    <source>
        <dbReference type="Proteomes" id="UP001230915"/>
    </source>
</evidence>
<dbReference type="InterPro" id="IPR005184">
    <property type="entry name" value="DUF306_Meta_HslJ"/>
</dbReference>
<evidence type="ECO:0000259" key="1">
    <source>
        <dbReference type="Pfam" id="PF03724"/>
    </source>
</evidence>
<dbReference type="EMBL" id="JAVHUL010000003">
    <property type="protein sequence ID" value="MDQ7916329.1"/>
    <property type="molecule type" value="Genomic_DNA"/>
</dbReference>
<dbReference type="PANTHER" id="PTHR35535:SF1">
    <property type="entry name" value="HEAT SHOCK PROTEIN HSLJ"/>
    <property type="match status" value="1"/>
</dbReference>
<dbReference type="InterPro" id="IPR053147">
    <property type="entry name" value="Hsp_HslJ-like"/>
</dbReference>
<dbReference type="InterPro" id="IPR038670">
    <property type="entry name" value="HslJ-like_sf"/>
</dbReference>
<dbReference type="PANTHER" id="PTHR35535">
    <property type="entry name" value="HEAT SHOCK PROTEIN HSLJ"/>
    <property type="match status" value="1"/>
</dbReference>
<comment type="caution">
    <text evidence="2">The sequence shown here is derived from an EMBL/GenBank/DDBJ whole genome shotgun (WGS) entry which is preliminary data.</text>
</comment>
<dbReference type="RefSeq" id="WP_308862950.1">
    <property type="nucleotide sequence ID" value="NZ_JAVHUL010000003.1"/>
</dbReference>
<keyword evidence="3" id="KW-1185">Reference proteome</keyword>
<dbReference type="Gene3D" id="2.40.128.270">
    <property type="match status" value="1"/>
</dbReference>
<sequence length="132" mass="14849">MRYLGILLVIFLGMNACKAPKRAMVELPLGKYDVINLYGESIDDKARVDMNFDSQLKRVTGSTGCNKYSAPMIMEEGSLIIGNAMVTEMYCTFMPIESKFLKAMVEVASYQYEADEILLLDENKNVILKGKK</sequence>
<name>A0ABU1A0A3_9FLAO</name>
<feature type="domain" description="DUF306" evidence="1">
    <location>
        <begin position="28"/>
        <end position="128"/>
    </location>
</feature>
<gene>
    <name evidence="2" type="ORF">RBU60_01980</name>
</gene>
<organism evidence="2 3">
    <name type="scientific">Mesonia profundi</name>
    <dbReference type="NCBI Taxonomy" id="3070998"/>
    <lineage>
        <taxon>Bacteria</taxon>
        <taxon>Pseudomonadati</taxon>
        <taxon>Bacteroidota</taxon>
        <taxon>Flavobacteriia</taxon>
        <taxon>Flavobacteriales</taxon>
        <taxon>Flavobacteriaceae</taxon>
        <taxon>Mesonia</taxon>
    </lineage>
</organism>